<dbReference type="Proteomes" id="UP000248741">
    <property type="component" value="Chromosome 1"/>
</dbReference>
<reference evidence="1 2" key="1">
    <citation type="submission" date="2018-06" db="EMBL/GenBank/DDBJ databases">
        <authorList>
            <consortium name="Pathogen Informatics"/>
            <person name="Doyle S."/>
        </authorList>
    </citation>
    <scope>NUCLEOTIDE SEQUENCE [LARGE SCALE GENOMIC DNA]</scope>
    <source>
        <strain evidence="1 2">NCTC7908</strain>
    </source>
</reference>
<dbReference type="RefSeq" id="WP_095075579.1">
    <property type="nucleotide sequence ID" value="NZ_CP068134.1"/>
</dbReference>
<evidence type="ECO:0000313" key="2">
    <source>
        <dbReference type="Proteomes" id="UP000248741"/>
    </source>
</evidence>
<proteinExistence type="predicted"/>
<protein>
    <submittedName>
        <fullName evidence="1">Uncharacterized protein</fullName>
    </submittedName>
</protein>
<evidence type="ECO:0000313" key="1">
    <source>
        <dbReference type="EMBL" id="SQG50090.1"/>
    </source>
</evidence>
<organism evidence="1 2">
    <name type="scientific">Corynebacterium ulcerans</name>
    <dbReference type="NCBI Taxonomy" id="65058"/>
    <lineage>
        <taxon>Bacteria</taxon>
        <taxon>Bacillati</taxon>
        <taxon>Actinomycetota</taxon>
        <taxon>Actinomycetes</taxon>
        <taxon>Mycobacteriales</taxon>
        <taxon>Corynebacteriaceae</taxon>
        <taxon>Corynebacterium</taxon>
    </lineage>
</organism>
<gene>
    <name evidence="1" type="ORF">NCTC7908_00324</name>
</gene>
<dbReference type="AlphaFoldDB" id="A0ABD7MQV2"/>
<sequence>MIENVVGRDIPVIDYFADDLHELRQFSDDYVFSPHKTDERAAVALDSVVPLTCDEGKTSTTRMRDTWATVLLDAGVPAEVVRSGLGASDSAGNRYASLASNGPWEAFRFQLHGRTELEKTTLRSV</sequence>
<dbReference type="EMBL" id="LS483400">
    <property type="protein sequence ID" value="SQG50090.1"/>
    <property type="molecule type" value="Genomic_DNA"/>
</dbReference>
<accession>A0ABD7MQV2</accession>
<name>A0ABD7MQV2_CORUL</name>